<dbReference type="Proteomes" id="UP001500842">
    <property type="component" value="Unassembled WGS sequence"/>
</dbReference>
<evidence type="ECO:0000313" key="2">
    <source>
        <dbReference type="EMBL" id="GAA1512642.1"/>
    </source>
</evidence>
<reference evidence="2 3" key="1">
    <citation type="journal article" date="2019" name="Int. J. Syst. Evol. Microbiol.">
        <title>The Global Catalogue of Microorganisms (GCM) 10K type strain sequencing project: providing services to taxonomists for standard genome sequencing and annotation.</title>
        <authorList>
            <consortium name="The Broad Institute Genomics Platform"/>
            <consortium name="The Broad Institute Genome Sequencing Center for Infectious Disease"/>
            <person name="Wu L."/>
            <person name="Ma J."/>
        </authorList>
    </citation>
    <scope>NUCLEOTIDE SEQUENCE [LARGE SCALE GENOMIC DNA]</scope>
    <source>
        <strain evidence="2 3">JCM 14942</strain>
    </source>
</reference>
<dbReference type="RefSeq" id="WP_141005222.1">
    <property type="nucleotide sequence ID" value="NZ_BAAAOR010000014.1"/>
</dbReference>
<sequence>MSAERVDRLDGRCAVVTGSSAGIGRGIAESLVRSGADVVLSGRTPETLAAAVEELRALAGPGQQVLGLNADLSQEEQIDDFFDRVRAEVGRLDILVANIGGGQVKPFFDLTREDWTSVFDLNLLGPFLVSQRGARLMRECGSEHASITLVSSIRAHTAKPGRAVYASTKAAMNQLMRVMARELAPFGIRVNALLPGITDTPLTRRNPEAFAEAIKQVPLEGAATPADMGRAVAFLASDAARFITGQELAVDGGELLHGD</sequence>
<evidence type="ECO:0000313" key="3">
    <source>
        <dbReference type="Proteomes" id="UP001500842"/>
    </source>
</evidence>
<dbReference type="Pfam" id="PF13561">
    <property type="entry name" value="adh_short_C2"/>
    <property type="match status" value="1"/>
</dbReference>
<dbReference type="PANTHER" id="PTHR42879">
    <property type="entry name" value="3-OXOACYL-(ACYL-CARRIER-PROTEIN) REDUCTASE"/>
    <property type="match status" value="1"/>
</dbReference>
<proteinExistence type="inferred from homology"/>
<keyword evidence="3" id="KW-1185">Reference proteome</keyword>
<dbReference type="InterPro" id="IPR002347">
    <property type="entry name" value="SDR_fam"/>
</dbReference>
<comment type="similarity">
    <text evidence="1">Belongs to the short-chain dehydrogenases/reductases (SDR) family.</text>
</comment>
<dbReference type="InterPro" id="IPR050259">
    <property type="entry name" value="SDR"/>
</dbReference>
<comment type="caution">
    <text evidence="2">The sequence shown here is derived from an EMBL/GenBank/DDBJ whole genome shotgun (WGS) entry which is preliminary data.</text>
</comment>
<dbReference type="CDD" id="cd05233">
    <property type="entry name" value="SDR_c"/>
    <property type="match status" value="1"/>
</dbReference>
<dbReference type="InterPro" id="IPR036291">
    <property type="entry name" value="NAD(P)-bd_dom_sf"/>
</dbReference>
<dbReference type="SUPFAM" id="SSF51735">
    <property type="entry name" value="NAD(P)-binding Rossmann-fold domains"/>
    <property type="match status" value="1"/>
</dbReference>
<dbReference type="Gene3D" id="3.40.50.720">
    <property type="entry name" value="NAD(P)-binding Rossmann-like Domain"/>
    <property type="match status" value="1"/>
</dbReference>
<gene>
    <name evidence="2" type="ORF">GCM10009788_16510</name>
</gene>
<dbReference type="InterPro" id="IPR020904">
    <property type="entry name" value="Sc_DH/Rdtase_CS"/>
</dbReference>
<dbReference type="PRINTS" id="PR00081">
    <property type="entry name" value="GDHRDH"/>
</dbReference>
<evidence type="ECO:0000256" key="1">
    <source>
        <dbReference type="ARBA" id="ARBA00006484"/>
    </source>
</evidence>
<accession>A0ABN2A6W9</accession>
<dbReference type="PROSITE" id="PS00061">
    <property type="entry name" value="ADH_SHORT"/>
    <property type="match status" value="1"/>
</dbReference>
<organism evidence="2 3">
    <name type="scientific">Nocardioides humi</name>
    <dbReference type="NCBI Taxonomy" id="449461"/>
    <lineage>
        <taxon>Bacteria</taxon>
        <taxon>Bacillati</taxon>
        <taxon>Actinomycetota</taxon>
        <taxon>Actinomycetes</taxon>
        <taxon>Propionibacteriales</taxon>
        <taxon>Nocardioidaceae</taxon>
        <taxon>Nocardioides</taxon>
    </lineage>
</organism>
<dbReference type="EMBL" id="BAAAOR010000014">
    <property type="protein sequence ID" value="GAA1512642.1"/>
    <property type="molecule type" value="Genomic_DNA"/>
</dbReference>
<protein>
    <submittedName>
        <fullName evidence="2">SDR family oxidoreductase</fullName>
    </submittedName>
</protein>
<name>A0ABN2A6W9_9ACTN</name>